<dbReference type="InterPro" id="IPR002641">
    <property type="entry name" value="PNPLA_dom"/>
</dbReference>
<gene>
    <name evidence="7" type="ORF">BW730_01150</name>
</gene>
<dbReference type="STRING" id="1332264.BW730_01150"/>
<reference evidence="8" key="1">
    <citation type="submission" date="2017-02" db="EMBL/GenBank/DDBJ databases">
        <title>Tessaracoccus aquaemaris sp. nov., isolated from the intestine of a Korean rockfish, Sebastes schlegelii, in a marine aquaculture pond.</title>
        <authorList>
            <person name="Tak E.J."/>
            <person name="Bae J.-W."/>
        </authorList>
    </citation>
    <scope>NUCLEOTIDE SEQUENCE [LARGE SCALE GENOMIC DNA]</scope>
    <source>
        <strain evidence="8">NSG39</strain>
    </source>
</reference>
<dbReference type="PANTHER" id="PTHR14226:SF57">
    <property type="entry name" value="BLR7027 PROTEIN"/>
    <property type="match status" value="1"/>
</dbReference>
<evidence type="ECO:0000256" key="4">
    <source>
        <dbReference type="PROSITE-ProRule" id="PRU01161"/>
    </source>
</evidence>
<evidence type="ECO:0000259" key="6">
    <source>
        <dbReference type="PROSITE" id="PS51635"/>
    </source>
</evidence>
<feature type="region of interest" description="Disordered" evidence="5">
    <location>
        <begin position="154"/>
        <end position="179"/>
    </location>
</feature>
<keyword evidence="8" id="KW-1185">Reference proteome</keyword>
<dbReference type="PROSITE" id="PS51635">
    <property type="entry name" value="PNPLA"/>
    <property type="match status" value="1"/>
</dbReference>
<evidence type="ECO:0000313" key="7">
    <source>
        <dbReference type="EMBL" id="AQP46375.1"/>
    </source>
</evidence>
<sequence length="505" mass="54953">MPRDAHVARLVAMAGKGWFGLPFFSLTPRAEVVSCVLSGGGSRASFQLGALDYLYRHDEQFTPTIFVGASAGSIIASSLAQSAEREGQREYLRRLRSIWDAMTEPNDMFTPRPWYDRLATEGPQWLELVRPARPEPKPAPPKPRPPLLQFLRTEATSSPSPPEPVTAPNPLELALTPDSETPVRSEWSLNALSTIASHLGRLPRLGSDLNAIAHGLDATKSMYRPGPVLVELLREEMFFPARVSASGATLRIAMVALESGELRFMTEKGTLVDRNNQPVGTATHDLGVGVLASCAIPAVFRPVPIGAETYVDGGARENLPAELAIGHLGAARNYIVSSQSTGVHRRASMADADLFSIVMRSTEILIDEAGRDELAYAHSAGSIVIYPELSVHDAMTVDPALIAINEAYGWLRAAEQHLHLDAAAEARHRRLIEARLRALQAENDYLAAAEPDKRQNAALASAKTALRDAVRSASDSPLPPGANTWWRTWEPRAAAPRIDPPWIHD</sequence>
<dbReference type="InterPro" id="IPR050301">
    <property type="entry name" value="NTE"/>
</dbReference>
<keyword evidence="2 4" id="KW-0442">Lipid degradation</keyword>
<dbReference type="GO" id="GO:0016787">
    <property type="term" value="F:hydrolase activity"/>
    <property type="evidence" value="ECO:0007669"/>
    <property type="project" value="UniProtKB-UniRule"/>
</dbReference>
<proteinExistence type="predicted"/>
<comment type="caution">
    <text evidence="4">Lacks conserved residue(s) required for the propagation of feature annotation.</text>
</comment>
<dbReference type="KEGG" id="tes:BW730_01150"/>
<dbReference type="EMBL" id="CP019606">
    <property type="protein sequence ID" value="AQP46375.1"/>
    <property type="molecule type" value="Genomic_DNA"/>
</dbReference>
<feature type="domain" description="PNPLA" evidence="6">
    <location>
        <begin position="35"/>
        <end position="325"/>
    </location>
</feature>
<organism evidence="7 8">
    <name type="scientific">Tessaracoccus aquimaris</name>
    <dbReference type="NCBI Taxonomy" id="1332264"/>
    <lineage>
        <taxon>Bacteria</taxon>
        <taxon>Bacillati</taxon>
        <taxon>Actinomycetota</taxon>
        <taxon>Actinomycetes</taxon>
        <taxon>Propionibacteriales</taxon>
        <taxon>Propionibacteriaceae</taxon>
        <taxon>Tessaracoccus</taxon>
    </lineage>
</organism>
<evidence type="ECO:0000256" key="1">
    <source>
        <dbReference type="ARBA" id="ARBA00022801"/>
    </source>
</evidence>
<feature type="short sequence motif" description="DGA/G" evidence="4">
    <location>
        <begin position="312"/>
        <end position="314"/>
    </location>
</feature>
<feature type="active site" description="Proton acceptor" evidence="4">
    <location>
        <position position="312"/>
    </location>
</feature>
<feature type="short sequence motif" description="GXSXG" evidence="4">
    <location>
        <begin position="68"/>
        <end position="72"/>
    </location>
</feature>
<dbReference type="Pfam" id="PF01734">
    <property type="entry name" value="Patatin"/>
    <property type="match status" value="1"/>
</dbReference>
<keyword evidence="3 4" id="KW-0443">Lipid metabolism</keyword>
<dbReference type="GO" id="GO:0016042">
    <property type="term" value="P:lipid catabolic process"/>
    <property type="evidence" value="ECO:0007669"/>
    <property type="project" value="UniProtKB-UniRule"/>
</dbReference>
<evidence type="ECO:0000256" key="2">
    <source>
        <dbReference type="ARBA" id="ARBA00022963"/>
    </source>
</evidence>
<dbReference type="Proteomes" id="UP000188145">
    <property type="component" value="Chromosome"/>
</dbReference>
<protein>
    <recommendedName>
        <fullName evidence="6">PNPLA domain-containing protein</fullName>
    </recommendedName>
</protein>
<name>A0A1Q2CK03_9ACTN</name>
<evidence type="ECO:0000256" key="5">
    <source>
        <dbReference type="SAM" id="MobiDB-lite"/>
    </source>
</evidence>
<dbReference type="AlphaFoldDB" id="A0A1Q2CK03"/>
<dbReference type="PANTHER" id="PTHR14226">
    <property type="entry name" value="NEUROPATHY TARGET ESTERASE/SWISS CHEESE D.MELANOGASTER"/>
    <property type="match status" value="1"/>
</dbReference>
<dbReference type="SUPFAM" id="SSF52151">
    <property type="entry name" value="FabD/lysophospholipase-like"/>
    <property type="match status" value="1"/>
</dbReference>
<evidence type="ECO:0000313" key="8">
    <source>
        <dbReference type="Proteomes" id="UP000188145"/>
    </source>
</evidence>
<dbReference type="InterPro" id="IPR016035">
    <property type="entry name" value="Acyl_Trfase/lysoPLipase"/>
</dbReference>
<dbReference type="Gene3D" id="3.40.1090.10">
    <property type="entry name" value="Cytosolic phospholipase A2 catalytic domain"/>
    <property type="match status" value="2"/>
</dbReference>
<keyword evidence="1 4" id="KW-0378">Hydrolase</keyword>
<feature type="active site" description="Nucleophile" evidence="4">
    <location>
        <position position="70"/>
    </location>
</feature>
<accession>A0A1Q2CK03</accession>
<evidence type="ECO:0000256" key="3">
    <source>
        <dbReference type="ARBA" id="ARBA00023098"/>
    </source>
</evidence>